<accession>A0ABD1Y2T1</accession>
<name>A0ABD1Y2T1_9MARC</name>
<proteinExistence type="predicted"/>
<organism evidence="1 2">
    <name type="scientific">Riccia fluitans</name>
    <dbReference type="NCBI Taxonomy" id="41844"/>
    <lineage>
        <taxon>Eukaryota</taxon>
        <taxon>Viridiplantae</taxon>
        <taxon>Streptophyta</taxon>
        <taxon>Embryophyta</taxon>
        <taxon>Marchantiophyta</taxon>
        <taxon>Marchantiopsida</taxon>
        <taxon>Marchantiidae</taxon>
        <taxon>Marchantiales</taxon>
        <taxon>Ricciaceae</taxon>
        <taxon>Riccia</taxon>
    </lineage>
</organism>
<protein>
    <submittedName>
        <fullName evidence="1">Uncharacterized protein</fullName>
    </submittedName>
</protein>
<sequence>MWDYALRHFGKSSRRSDPPLLAPRNPGVEFVLEMARSLVLPTTAATKCCTAQAGILQNENPSPDLISSQGPRWRWGDEYRLAHCRLYKIGTPRGYLTEECSRQERLRSNTLLDKVNLGSRRALNTRMVHSVLVASICGAKFGPLAFPMISPPGSILEMARDGIVDYPVSLPRWRSLMRSSFSLARIHDATTSTWPFAIRGTYTPVTNRSLVCTPGVVLIQQFAYSAAPSILPCQQSVHPWLMSGTFLLAFARTSRCVHVVAFWL</sequence>
<comment type="caution">
    <text evidence="1">The sequence shown here is derived from an EMBL/GenBank/DDBJ whole genome shotgun (WGS) entry which is preliminary data.</text>
</comment>
<keyword evidence="2" id="KW-1185">Reference proteome</keyword>
<dbReference type="Proteomes" id="UP001605036">
    <property type="component" value="Unassembled WGS sequence"/>
</dbReference>
<dbReference type="AlphaFoldDB" id="A0ABD1Y2T1"/>
<dbReference type="EMBL" id="JBHFFA010000006">
    <property type="protein sequence ID" value="KAL2619952.1"/>
    <property type="molecule type" value="Genomic_DNA"/>
</dbReference>
<reference evidence="1 2" key="1">
    <citation type="submission" date="2024-09" db="EMBL/GenBank/DDBJ databases">
        <title>Chromosome-scale assembly of Riccia fluitans.</title>
        <authorList>
            <person name="Paukszto L."/>
            <person name="Sawicki J."/>
            <person name="Karawczyk K."/>
            <person name="Piernik-Szablinska J."/>
            <person name="Szczecinska M."/>
            <person name="Mazdziarz M."/>
        </authorList>
    </citation>
    <scope>NUCLEOTIDE SEQUENCE [LARGE SCALE GENOMIC DNA]</scope>
    <source>
        <strain evidence="1">Rf_01</strain>
        <tissue evidence="1">Aerial parts of the thallus</tissue>
    </source>
</reference>
<evidence type="ECO:0000313" key="2">
    <source>
        <dbReference type="Proteomes" id="UP001605036"/>
    </source>
</evidence>
<gene>
    <name evidence="1" type="ORF">R1flu_000157</name>
</gene>
<evidence type="ECO:0000313" key="1">
    <source>
        <dbReference type="EMBL" id="KAL2619952.1"/>
    </source>
</evidence>